<evidence type="ECO:0000256" key="4">
    <source>
        <dbReference type="ARBA" id="ARBA00022786"/>
    </source>
</evidence>
<dbReference type="InterPro" id="IPR036317">
    <property type="entry name" value="Cullin_homology_sf"/>
</dbReference>
<feature type="compositionally biased region" description="Acidic residues" evidence="7">
    <location>
        <begin position="708"/>
        <end position="722"/>
    </location>
</feature>
<keyword evidence="4" id="KW-0833">Ubl conjugation pathway</keyword>
<dbReference type="InterPro" id="IPR016158">
    <property type="entry name" value="Cullin_homology"/>
</dbReference>
<dbReference type="InterPro" id="IPR044554">
    <property type="entry name" value="ANAPC2"/>
</dbReference>
<dbReference type="Pfam" id="PF08672">
    <property type="entry name" value="ANAPC2"/>
    <property type="match status" value="1"/>
</dbReference>
<dbReference type="OrthoDB" id="5581181at2759"/>
<keyword evidence="10" id="KW-1185">Reference proteome</keyword>
<evidence type="ECO:0000313" key="9">
    <source>
        <dbReference type="EMBL" id="KAJ1921219.1"/>
    </source>
</evidence>
<dbReference type="GO" id="GO:0051301">
    <property type="term" value="P:cell division"/>
    <property type="evidence" value="ECO:0007669"/>
    <property type="project" value="UniProtKB-KW"/>
</dbReference>
<dbReference type="PANTHER" id="PTHR45957">
    <property type="entry name" value="ANAPHASE-PROMOTING COMPLEX SUBUNIT 2"/>
    <property type="match status" value="1"/>
</dbReference>
<keyword evidence="2" id="KW-0132">Cell division</keyword>
<dbReference type="Pfam" id="PF26557">
    <property type="entry name" value="Cullin_AB"/>
    <property type="match status" value="1"/>
</dbReference>
<dbReference type="GO" id="GO:0070979">
    <property type="term" value="P:protein K11-linked ubiquitination"/>
    <property type="evidence" value="ECO:0007669"/>
    <property type="project" value="TreeGrafter"/>
</dbReference>
<sequence length="798" mass="90742">MEFNNLFSSRLNAESITSAYRSFSAGIPSNNIKEFKEPHLSQDIVDLLSGHEKIKEVVESLNKIELIPKSTEECLEYLDTQAQLADKHMGSFEGLVLSLSNTYNSLDKTLRSRYWPAITNKVDTQHVREFLVVLSYSIYKAFVYAQKNNAVRVENHSIVWEVEHKSYRDYIADLKTNSQESRDDETSDQDSDTVDEMQPCFNTRITEVIIRKAESLGLEIRNIGLQHLLYNAAKATLLLIVRSHISKTCGGEYDRHVFGGLIEWYNNTIFPWLKLLLRGISREACFLKESFEVLCKEFSNYRVHELFDIIVDFPGSLPAIEDLKFCLEYNGHRRLKLAEDLKEAHCVTLDSLPSSLNRTQRRLLHAGANTDDILTQYISTIRCLRILDPSHIALEIVAAPIRQYLKQREDTVRCIVLDMVSEESGLFEDLANGSPLSIDDDSDGDDDDDFDNPSWTPLPSDAKGVFSSARKRNVDVIKLLVSIFDTKDVFIKELERLLAKKILKSSGYNTDNEAKVLKLHFGSNLLQRCEVMLKDVSDSKRVNQYIKEQNKEFALDTTILSHQYWPPISSDDFQLPKELERIRTEYEKHFESLRPARKLEWKSNTGTVDLEVELGDELLTFSVAPLQASILFLFHEKDTLTIDNIAEALQCSPSIIKPRIQFWLGKGVLCEIEPGVYQTADTAKESKNSGGQVTNKDTGMASTMSGPIDDEDCDDGNNDDDGLIQSEADQKAEAMQVYWQFVVGMLTNLGALPLDRIHTMLGMFAQGTPPSVEDLRNFLNLMVREDKLEFSGGQYKLR</sequence>
<evidence type="ECO:0000256" key="1">
    <source>
        <dbReference type="ARBA" id="ARBA00016068"/>
    </source>
</evidence>
<proteinExistence type="inferred from homology"/>
<dbReference type="GO" id="GO:0005680">
    <property type="term" value="C:anaphase-promoting complex"/>
    <property type="evidence" value="ECO:0007669"/>
    <property type="project" value="TreeGrafter"/>
</dbReference>
<dbReference type="InterPro" id="IPR014786">
    <property type="entry name" value="ANAPC2_C"/>
</dbReference>
<dbReference type="GO" id="GO:0007091">
    <property type="term" value="P:metaphase/anaphase transition of mitotic cell cycle"/>
    <property type="evidence" value="ECO:0007669"/>
    <property type="project" value="TreeGrafter"/>
</dbReference>
<comment type="caution">
    <text evidence="9">The sequence shown here is derived from an EMBL/GenBank/DDBJ whole genome shotgun (WGS) entry which is preliminary data.</text>
</comment>
<dbReference type="GO" id="GO:0006511">
    <property type="term" value="P:ubiquitin-dependent protein catabolic process"/>
    <property type="evidence" value="ECO:0007669"/>
    <property type="project" value="InterPro"/>
</dbReference>
<dbReference type="SMART" id="SM00182">
    <property type="entry name" value="CULLIN"/>
    <property type="match status" value="1"/>
</dbReference>
<evidence type="ECO:0000256" key="6">
    <source>
        <dbReference type="PROSITE-ProRule" id="PRU00330"/>
    </source>
</evidence>
<feature type="domain" description="Cullin family profile" evidence="8">
    <location>
        <begin position="458"/>
        <end position="664"/>
    </location>
</feature>
<dbReference type="InterPro" id="IPR036388">
    <property type="entry name" value="WH-like_DNA-bd_sf"/>
</dbReference>
<gene>
    <name evidence="9" type="primary">ANAPC2</name>
    <name evidence="9" type="ORF">H4219_000818</name>
</gene>
<evidence type="ECO:0000256" key="3">
    <source>
        <dbReference type="ARBA" id="ARBA00022776"/>
    </source>
</evidence>
<dbReference type="SUPFAM" id="SSF75632">
    <property type="entry name" value="Cullin homology domain"/>
    <property type="match status" value="1"/>
</dbReference>
<name>A0A9W8A9X5_9FUNG</name>
<dbReference type="InterPro" id="IPR057975">
    <property type="entry name" value="TPR_ANAPC2"/>
</dbReference>
<dbReference type="Gene3D" id="1.10.10.10">
    <property type="entry name" value="Winged helix-like DNA-binding domain superfamily/Winged helix DNA-binding domain"/>
    <property type="match status" value="1"/>
</dbReference>
<dbReference type="EMBL" id="JANBPU010000006">
    <property type="protein sequence ID" value="KAJ1921219.1"/>
    <property type="molecule type" value="Genomic_DNA"/>
</dbReference>
<evidence type="ECO:0000259" key="8">
    <source>
        <dbReference type="PROSITE" id="PS50069"/>
    </source>
</evidence>
<dbReference type="GO" id="GO:0031625">
    <property type="term" value="F:ubiquitin protein ligase binding"/>
    <property type="evidence" value="ECO:0007669"/>
    <property type="project" value="InterPro"/>
</dbReference>
<feature type="region of interest" description="Disordered" evidence="7">
    <location>
        <begin position="431"/>
        <end position="456"/>
    </location>
</feature>
<dbReference type="Gene3D" id="1.20.1310.10">
    <property type="entry name" value="Cullin Repeats"/>
    <property type="match status" value="1"/>
</dbReference>
<feature type="compositionally biased region" description="Polar residues" evidence="7">
    <location>
        <begin position="688"/>
        <end position="705"/>
    </location>
</feature>
<accession>A0A9W8A9X5</accession>
<dbReference type="Pfam" id="PF25773">
    <property type="entry name" value="TPR_ANAPC2"/>
    <property type="match status" value="1"/>
</dbReference>
<comment type="similarity">
    <text evidence="6">Belongs to the cullin family.</text>
</comment>
<dbReference type="PANTHER" id="PTHR45957:SF1">
    <property type="entry name" value="ANAPHASE-PROMOTING COMPLEX SUBUNIT 2"/>
    <property type="match status" value="1"/>
</dbReference>
<dbReference type="SUPFAM" id="SSF46785">
    <property type="entry name" value="Winged helix' DNA-binding domain"/>
    <property type="match status" value="1"/>
</dbReference>
<dbReference type="AlphaFoldDB" id="A0A9W8A9X5"/>
<evidence type="ECO:0000313" key="10">
    <source>
        <dbReference type="Proteomes" id="UP001150538"/>
    </source>
</evidence>
<feature type="compositionally biased region" description="Acidic residues" evidence="7">
    <location>
        <begin position="438"/>
        <end position="451"/>
    </location>
</feature>
<dbReference type="InterPro" id="IPR036390">
    <property type="entry name" value="WH_DNA-bd_sf"/>
</dbReference>
<dbReference type="Gene3D" id="3.30.230.130">
    <property type="entry name" value="Cullin, Chain C, Domain 2"/>
    <property type="match status" value="1"/>
</dbReference>
<dbReference type="InterPro" id="IPR059120">
    <property type="entry name" value="Cullin-like_AB"/>
</dbReference>
<evidence type="ECO:0000256" key="2">
    <source>
        <dbReference type="ARBA" id="ARBA00022618"/>
    </source>
</evidence>
<dbReference type="SMART" id="SM01013">
    <property type="entry name" value="APC2"/>
    <property type="match status" value="1"/>
</dbReference>
<reference evidence="9" key="1">
    <citation type="submission" date="2022-07" db="EMBL/GenBank/DDBJ databases">
        <title>Phylogenomic reconstructions and comparative analyses of Kickxellomycotina fungi.</title>
        <authorList>
            <person name="Reynolds N.K."/>
            <person name="Stajich J.E."/>
            <person name="Barry K."/>
            <person name="Grigoriev I.V."/>
            <person name="Crous P."/>
            <person name="Smith M.E."/>
        </authorList>
    </citation>
    <scope>NUCLEOTIDE SEQUENCE</scope>
    <source>
        <strain evidence="9">NBRC 100468</strain>
    </source>
</reference>
<dbReference type="Proteomes" id="UP001150538">
    <property type="component" value="Unassembled WGS sequence"/>
</dbReference>
<organism evidence="9 10">
    <name type="scientific">Mycoemilia scoparia</name>
    <dbReference type="NCBI Taxonomy" id="417184"/>
    <lineage>
        <taxon>Eukaryota</taxon>
        <taxon>Fungi</taxon>
        <taxon>Fungi incertae sedis</taxon>
        <taxon>Zoopagomycota</taxon>
        <taxon>Kickxellomycotina</taxon>
        <taxon>Kickxellomycetes</taxon>
        <taxon>Kickxellales</taxon>
        <taxon>Kickxellaceae</taxon>
        <taxon>Mycoemilia</taxon>
    </lineage>
</organism>
<evidence type="ECO:0000256" key="5">
    <source>
        <dbReference type="ARBA" id="ARBA00023306"/>
    </source>
</evidence>
<keyword evidence="5" id="KW-0131">Cell cycle</keyword>
<protein>
    <recommendedName>
        <fullName evidence="1">Anaphase-promoting complex subunit 2</fullName>
    </recommendedName>
</protein>
<keyword evidence="3" id="KW-0498">Mitosis</keyword>
<evidence type="ECO:0000256" key="7">
    <source>
        <dbReference type="SAM" id="MobiDB-lite"/>
    </source>
</evidence>
<feature type="region of interest" description="Disordered" evidence="7">
    <location>
        <begin position="683"/>
        <end position="723"/>
    </location>
</feature>
<dbReference type="PROSITE" id="PS50069">
    <property type="entry name" value="CULLIN_2"/>
    <property type="match status" value="1"/>
</dbReference>